<evidence type="ECO:0000256" key="1">
    <source>
        <dbReference type="ARBA" id="ARBA00004477"/>
    </source>
</evidence>
<keyword evidence="6 9" id="KW-1133">Transmembrane helix</keyword>
<accession>A0A3Q3IRK3</accession>
<dbReference type="Pfam" id="PF06703">
    <property type="entry name" value="SPC25"/>
    <property type="match status" value="1"/>
</dbReference>
<evidence type="ECO:0000256" key="2">
    <source>
        <dbReference type="ARBA" id="ARBA00007324"/>
    </source>
</evidence>
<dbReference type="Proteomes" id="UP000261600">
    <property type="component" value="Unplaced"/>
</dbReference>
<dbReference type="GO" id="GO:0006465">
    <property type="term" value="P:signal peptide processing"/>
    <property type="evidence" value="ECO:0007669"/>
    <property type="project" value="UniProtKB-UniRule"/>
</dbReference>
<evidence type="ECO:0000256" key="5">
    <source>
        <dbReference type="ARBA" id="ARBA00022824"/>
    </source>
</evidence>
<keyword evidence="4 9" id="KW-0812">Transmembrane</keyword>
<reference evidence="10" key="1">
    <citation type="submission" date="2025-08" db="UniProtKB">
        <authorList>
            <consortium name="Ensembl"/>
        </authorList>
    </citation>
    <scope>IDENTIFICATION</scope>
</reference>
<keyword evidence="11" id="KW-1185">Reference proteome</keyword>
<dbReference type="GO" id="GO:0005787">
    <property type="term" value="C:signal peptidase complex"/>
    <property type="evidence" value="ECO:0007669"/>
    <property type="project" value="UniProtKB-UniRule"/>
</dbReference>
<proteinExistence type="inferred from homology"/>
<dbReference type="GO" id="GO:0008233">
    <property type="term" value="F:peptidase activity"/>
    <property type="evidence" value="ECO:0007669"/>
    <property type="project" value="UniProtKB-UniRule"/>
</dbReference>
<organism evidence="10 11">
    <name type="scientific">Monopterus albus</name>
    <name type="common">Swamp eel</name>
    <dbReference type="NCBI Taxonomy" id="43700"/>
    <lineage>
        <taxon>Eukaryota</taxon>
        <taxon>Metazoa</taxon>
        <taxon>Chordata</taxon>
        <taxon>Craniata</taxon>
        <taxon>Vertebrata</taxon>
        <taxon>Euteleostomi</taxon>
        <taxon>Actinopterygii</taxon>
        <taxon>Neopterygii</taxon>
        <taxon>Teleostei</taxon>
        <taxon>Neoteleostei</taxon>
        <taxon>Acanthomorphata</taxon>
        <taxon>Anabantaria</taxon>
        <taxon>Synbranchiformes</taxon>
        <taxon>Synbranchidae</taxon>
        <taxon>Monopterus</taxon>
    </lineage>
</organism>
<dbReference type="GO" id="GO:0045047">
    <property type="term" value="P:protein targeting to ER"/>
    <property type="evidence" value="ECO:0007669"/>
    <property type="project" value="TreeGrafter"/>
</dbReference>
<evidence type="ECO:0000256" key="8">
    <source>
        <dbReference type="ARBA" id="ARBA00045608"/>
    </source>
</evidence>
<evidence type="ECO:0000313" key="10">
    <source>
        <dbReference type="Ensembl" id="ENSMALP00000007728.1"/>
    </source>
</evidence>
<dbReference type="InterPro" id="IPR009582">
    <property type="entry name" value="Spc2/SPCS2"/>
</dbReference>
<evidence type="ECO:0000256" key="6">
    <source>
        <dbReference type="ARBA" id="ARBA00022989"/>
    </source>
</evidence>
<feature type="transmembrane region" description="Helical" evidence="9">
    <location>
        <begin position="57"/>
        <end position="76"/>
    </location>
</feature>
<keyword evidence="7 9" id="KW-0472">Membrane</keyword>
<dbReference type="PANTHER" id="PTHR13085">
    <property type="entry name" value="MICROSOMAL SIGNAL PEPTIDASE 25 KDA SUBUNIT"/>
    <property type="match status" value="1"/>
</dbReference>
<comment type="subcellular location">
    <subcellularLocation>
        <location evidence="1 9">Endoplasmic reticulum membrane</location>
        <topology evidence="1 9">Multi-pass membrane protein</topology>
    </subcellularLocation>
</comment>
<evidence type="ECO:0000313" key="11">
    <source>
        <dbReference type="Proteomes" id="UP000261600"/>
    </source>
</evidence>
<sequence>MAAARNGKRGWRIDEKPVKIDKWDGAAVKNSLDDAAKKVLLEKYGYVENFRLVDGRLFICTVSCLFAMVALVWDYLHPFPDCTPCIHLLYYLPGSMYGPPEMDNGSGFSLYFI</sequence>
<dbReference type="PANTHER" id="PTHR13085:SF0">
    <property type="entry name" value="SIGNAL PEPTIDASE COMPLEX SUBUNIT 2"/>
    <property type="match status" value="1"/>
</dbReference>
<evidence type="ECO:0000256" key="3">
    <source>
        <dbReference type="ARBA" id="ARBA00017057"/>
    </source>
</evidence>
<protein>
    <recommendedName>
        <fullName evidence="3 9">Signal peptidase complex subunit 2</fullName>
    </recommendedName>
</protein>
<reference evidence="10" key="2">
    <citation type="submission" date="2025-09" db="UniProtKB">
        <authorList>
            <consortium name="Ensembl"/>
        </authorList>
    </citation>
    <scope>IDENTIFICATION</scope>
</reference>
<comment type="function">
    <text evidence="8 9">Component of the signal peptidase complex (SPC) which catalyzes the cleavage of N-terminal signal sequences from nascent proteins as they are translocated into the lumen of the endoplasmic reticulum. Enhances the enzymatic activity of SPC and facilitates the interactions between different components of the translocation site.</text>
</comment>
<dbReference type="Ensembl" id="ENSMALT00000007893.1">
    <property type="protein sequence ID" value="ENSMALP00000007728.1"/>
    <property type="gene ID" value="ENSMALG00000005399.1"/>
</dbReference>
<dbReference type="AlphaFoldDB" id="A0A3Q3IRK3"/>
<comment type="caution">
    <text evidence="9">Lacks conserved residue(s) required for the propagation of feature annotation.</text>
</comment>
<name>A0A3Q3IRK3_MONAL</name>
<comment type="similarity">
    <text evidence="2 9">Belongs to the SPCS2 family.</text>
</comment>
<keyword evidence="5 9" id="KW-0256">Endoplasmic reticulum</keyword>
<evidence type="ECO:0000256" key="4">
    <source>
        <dbReference type="ARBA" id="ARBA00022692"/>
    </source>
</evidence>
<evidence type="ECO:0000256" key="9">
    <source>
        <dbReference type="RuleBase" id="RU368033"/>
    </source>
</evidence>
<evidence type="ECO:0000256" key="7">
    <source>
        <dbReference type="ARBA" id="ARBA00023136"/>
    </source>
</evidence>